<gene>
    <name evidence="6" type="ordered locus">Tbis_0048</name>
</gene>
<proteinExistence type="predicted"/>
<feature type="transmembrane region" description="Helical" evidence="4">
    <location>
        <begin position="6"/>
        <end position="30"/>
    </location>
</feature>
<organism evidence="6 7">
    <name type="scientific">Thermobispora bispora (strain ATCC 19993 / DSM 43833 / CBS 139.67 / JCM 10125 / KCTC 9307 / NBRC 14880 / R51)</name>
    <dbReference type="NCBI Taxonomy" id="469371"/>
    <lineage>
        <taxon>Bacteria</taxon>
        <taxon>Bacillati</taxon>
        <taxon>Actinomycetota</taxon>
        <taxon>Actinomycetes</taxon>
        <taxon>Streptosporangiales</taxon>
        <taxon>Streptosporangiaceae</taxon>
        <taxon>Thermobispora</taxon>
    </lineage>
</organism>
<keyword evidence="3 4" id="KW-0472">Membrane</keyword>
<accession>D6Y250</accession>
<evidence type="ECO:0000256" key="3">
    <source>
        <dbReference type="PROSITE-ProRule" id="PRU01193"/>
    </source>
</evidence>
<evidence type="ECO:0000259" key="5">
    <source>
        <dbReference type="PROSITE" id="PS51846"/>
    </source>
</evidence>
<protein>
    <recommendedName>
        <fullName evidence="5">CNNM transmembrane domain-containing protein</fullName>
    </recommendedName>
</protein>
<keyword evidence="3 4" id="KW-1133">Transmembrane helix</keyword>
<evidence type="ECO:0000256" key="1">
    <source>
        <dbReference type="ARBA" id="ARBA00004651"/>
    </source>
</evidence>
<dbReference type="PROSITE" id="PS51846">
    <property type="entry name" value="CNNM"/>
    <property type="match status" value="1"/>
</dbReference>
<name>D6Y250_THEBD</name>
<evidence type="ECO:0000256" key="2">
    <source>
        <dbReference type="ARBA" id="ARBA00022475"/>
    </source>
</evidence>
<dbReference type="AlphaFoldDB" id="D6Y250"/>
<sequence length="334" mass="35279">MTDLGAILLGVLLLIGNGLFVAAEFAVVSAQRHRMEELARAGGRPARIAARAAVRSSRELSLMLAGAQLGITLCSLGLGMVAEPAVEHLLGPVLVFLPEAIHTPVAYLVALGLVTFLHMVVGEMAPKSLALTHPERAALGLALPFRGFVWIVRPLLALLNGLTNATLRLVGVRPRDELAVAKTPRQLAMLVAESGRMGMLDRHKHDLLLRAFRAQTRRVEELMLPVDQAPAVPAGASADLIRATAARDGGHRMLVVSPDGVLGVLHVRDALINPDRPPETLATAAPRIPAGTTVPDAVTVLQEARAQLGLVTDERGAVIGVVDLTRLIGELLAA</sequence>
<keyword evidence="3 4" id="KW-0812">Transmembrane</keyword>
<dbReference type="KEGG" id="tbi:Tbis_0048"/>
<keyword evidence="7" id="KW-1185">Reference proteome</keyword>
<dbReference type="Gene3D" id="3.10.580.10">
    <property type="entry name" value="CBS-domain"/>
    <property type="match status" value="1"/>
</dbReference>
<feature type="transmembrane region" description="Helical" evidence="4">
    <location>
        <begin position="101"/>
        <end position="121"/>
    </location>
</feature>
<dbReference type="InterPro" id="IPR000644">
    <property type="entry name" value="CBS_dom"/>
</dbReference>
<dbReference type="Proteomes" id="UP000006640">
    <property type="component" value="Chromosome"/>
</dbReference>
<dbReference type="HOGENOM" id="CLU_015237_4_0_11"/>
<dbReference type="EMBL" id="CP001874">
    <property type="protein sequence ID" value="ADG86785.1"/>
    <property type="molecule type" value="Genomic_DNA"/>
</dbReference>
<evidence type="ECO:0000313" key="6">
    <source>
        <dbReference type="EMBL" id="ADG86785.1"/>
    </source>
</evidence>
<dbReference type="SUPFAM" id="SSF54631">
    <property type="entry name" value="CBS-domain pair"/>
    <property type="match status" value="1"/>
</dbReference>
<evidence type="ECO:0000313" key="7">
    <source>
        <dbReference type="Proteomes" id="UP000006640"/>
    </source>
</evidence>
<dbReference type="Pfam" id="PF01595">
    <property type="entry name" value="CNNM"/>
    <property type="match status" value="1"/>
</dbReference>
<dbReference type="OrthoDB" id="110231at2"/>
<comment type="subcellular location">
    <subcellularLocation>
        <location evidence="1">Cell membrane</location>
        <topology evidence="1">Multi-pass membrane protein</topology>
    </subcellularLocation>
</comment>
<reference evidence="6 7" key="1">
    <citation type="submission" date="2010-01" db="EMBL/GenBank/DDBJ databases">
        <title>The complete genome of Thermobispora bispora DSM 43833.</title>
        <authorList>
            <consortium name="US DOE Joint Genome Institute (JGI-PGF)"/>
            <person name="Lucas S."/>
            <person name="Copeland A."/>
            <person name="Lapidus A."/>
            <person name="Glavina del Rio T."/>
            <person name="Dalin E."/>
            <person name="Tice H."/>
            <person name="Bruce D."/>
            <person name="Goodwin L."/>
            <person name="Pitluck S."/>
            <person name="Kyrpides N."/>
            <person name="Mavromatis K."/>
            <person name="Ivanova N."/>
            <person name="Mikhailova N."/>
            <person name="Chertkov O."/>
            <person name="Brettin T."/>
            <person name="Detter J.C."/>
            <person name="Han C."/>
            <person name="Larimer F."/>
            <person name="Land M."/>
            <person name="Hauser L."/>
            <person name="Markowitz V."/>
            <person name="Cheng J.-F."/>
            <person name="Hugenholtz P."/>
            <person name="Woyke T."/>
            <person name="Wu D."/>
            <person name="Jando M."/>
            <person name="Schneider S."/>
            <person name="Klenk H.-P."/>
            <person name="Eisen J.A."/>
        </authorList>
    </citation>
    <scope>NUCLEOTIDE SEQUENCE [LARGE SCALE GENOMIC DNA]</scope>
    <source>
        <strain evidence="7">ATCC 19993 / DSM 43833 / CBS 139.67 / JCM 10125 / KCTC 9307 / NBRC 14880 / R51</strain>
    </source>
</reference>
<dbReference type="InterPro" id="IPR046342">
    <property type="entry name" value="CBS_dom_sf"/>
</dbReference>
<dbReference type="PANTHER" id="PTHR43099">
    <property type="entry name" value="UPF0053 PROTEIN YRKA"/>
    <property type="match status" value="1"/>
</dbReference>
<dbReference type="STRING" id="469371.Tbis_0048"/>
<feature type="domain" description="CNNM transmembrane" evidence="5">
    <location>
        <begin position="1"/>
        <end position="204"/>
    </location>
</feature>
<dbReference type="GO" id="GO:0005886">
    <property type="term" value="C:plasma membrane"/>
    <property type="evidence" value="ECO:0007669"/>
    <property type="project" value="UniProtKB-SubCell"/>
</dbReference>
<dbReference type="InterPro" id="IPR002550">
    <property type="entry name" value="CNNM"/>
</dbReference>
<keyword evidence="2" id="KW-1003">Cell membrane</keyword>
<dbReference type="Pfam" id="PF00571">
    <property type="entry name" value="CBS"/>
    <property type="match status" value="1"/>
</dbReference>
<dbReference type="InterPro" id="IPR051676">
    <property type="entry name" value="UPF0053_domain"/>
</dbReference>
<feature type="transmembrane region" description="Helical" evidence="4">
    <location>
        <begin position="60"/>
        <end position="81"/>
    </location>
</feature>
<evidence type="ECO:0000256" key="4">
    <source>
        <dbReference type="SAM" id="Phobius"/>
    </source>
</evidence>
<dbReference type="eggNOG" id="COG1253">
    <property type="taxonomic scope" value="Bacteria"/>
</dbReference>
<dbReference type="RefSeq" id="WP_013130318.1">
    <property type="nucleotide sequence ID" value="NC_014165.1"/>
</dbReference>
<dbReference type="PANTHER" id="PTHR43099:SF5">
    <property type="entry name" value="HLYC_CORC FAMILY TRANSPORTER"/>
    <property type="match status" value="1"/>
</dbReference>